<evidence type="ECO:0000256" key="6">
    <source>
        <dbReference type="ARBA" id="ARBA00022759"/>
    </source>
</evidence>
<evidence type="ECO:0000256" key="10">
    <source>
        <dbReference type="ARBA" id="ARBA00023239"/>
    </source>
</evidence>
<dbReference type="CDD" id="cd21159">
    <property type="entry name" value="XendoU"/>
    <property type="match status" value="1"/>
</dbReference>
<dbReference type="WBParaSite" id="MCU_011323-RA">
    <property type="protein sequence ID" value="MCU_011323-RA"/>
    <property type="gene ID" value="MCU_011323"/>
</dbReference>
<accession>A0A5K3FYX8</accession>
<reference evidence="13" key="1">
    <citation type="submission" date="2019-11" db="UniProtKB">
        <authorList>
            <consortium name="WormBaseParasite"/>
        </authorList>
    </citation>
    <scope>IDENTIFICATION</scope>
</reference>
<dbReference type="InterPro" id="IPR039787">
    <property type="entry name" value="ENDOU"/>
</dbReference>
<dbReference type="InterPro" id="IPR018998">
    <property type="entry name" value="EndoU_C"/>
</dbReference>
<organism evidence="13">
    <name type="scientific">Mesocestoides corti</name>
    <name type="common">Flatworm</name>
    <dbReference type="NCBI Taxonomy" id="53468"/>
    <lineage>
        <taxon>Eukaryota</taxon>
        <taxon>Metazoa</taxon>
        <taxon>Spiralia</taxon>
        <taxon>Lophotrochozoa</taxon>
        <taxon>Platyhelminthes</taxon>
        <taxon>Cestoda</taxon>
        <taxon>Eucestoda</taxon>
        <taxon>Cyclophyllidea</taxon>
        <taxon>Mesocestoididae</taxon>
        <taxon>Mesocestoides</taxon>
    </lineage>
</organism>
<dbReference type="GO" id="GO:0016787">
    <property type="term" value="F:hydrolase activity"/>
    <property type="evidence" value="ECO:0007669"/>
    <property type="project" value="UniProtKB-KW"/>
</dbReference>
<proteinExistence type="inferred from homology"/>
<evidence type="ECO:0000313" key="13">
    <source>
        <dbReference type="WBParaSite" id="MCU_011323-RA"/>
    </source>
</evidence>
<dbReference type="EC" id="4.6.1.-" evidence="11"/>
<protein>
    <recommendedName>
        <fullName evidence="11">Uridylate-specific endoribonuclease</fullName>
        <ecNumber evidence="11">4.6.1.-</ecNumber>
    </recommendedName>
</protein>
<keyword evidence="8 11" id="KW-0694">RNA-binding</keyword>
<evidence type="ECO:0000259" key="12">
    <source>
        <dbReference type="PROSITE" id="PS51959"/>
    </source>
</evidence>
<sequence>MTMQLVTGLVICLSAIVSSKHRYPDLEDLFTELWELDANRLELGKDLILDPQGYVPNPPKDNAPKPLFSYVNKTRLLTSPTYQAFIELIPSYNPDILVNETVSSEKLLAQSKFITAVMQTAVMQKVRGYLEERKLISPGEKAFKELLFQMWFRSYQRRKRLSSSAFEHVFLGEGRGSQTLGFHYWLPMYLHESEGALDYFGYYEQRRGRLQNTLSVAFMWNANWLKKYATFMFGTSPEFDLGLYTVAFLRMKSTIPSGFRYALSLRVMNSRLALQCYQIDEKTLGSCYVV</sequence>
<feature type="domain" description="EndoU" evidence="12">
    <location>
        <begin position="22"/>
        <end position="290"/>
    </location>
</feature>
<dbReference type="AlphaFoldDB" id="A0A5K3FYX8"/>
<evidence type="ECO:0000256" key="11">
    <source>
        <dbReference type="RuleBase" id="RU367085"/>
    </source>
</evidence>
<keyword evidence="9 11" id="KW-0464">Manganese</keyword>
<evidence type="ECO:0000256" key="9">
    <source>
        <dbReference type="ARBA" id="ARBA00023211"/>
    </source>
</evidence>
<dbReference type="PROSITE" id="PS51959">
    <property type="entry name" value="ENDOU"/>
    <property type="match status" value="1"/>
</dbReference>
<feature type="chain" id="PRO_5026372363" description="Uridylate-specific endoribonuclease" evidence="11">
    <location>
        <begin position="20"/>
        <end position="290"/>
    </location>
</feature>
<dbReference type="Pfam" id="PF09412">
    <property type="entry name" value="XendoU"/>
    <property type="match status" value="1"/>
</dbReference>
<dbReference type="SUPFAM" id="SSF142877">
    <property type="entry name" value="EndoU-like"/>
    <property type="match status" value="1"/>
</dbReference>
<comment type="subunit">
    <text evidence="3 11">Monomer.</text>
</comment>
<feature type="signal peptide" evidence="11">
    <location>
        <begin position="1"/>
        <end position="19"/>
    </location>
</feature>
<comment type="cofactor">
    <cofactor evidence="1 11">
        <name>Mn(2+)</name>
        <dbReference type="ChEBI" id="CHEBI:29035"/>
    </cofactor>
</comment>
<dbReference type="PANTHER" id="PTHR12439">
    <property type="entry name" value="PLACENTAL PROTEIN 11-RELATED"/>
    <property type="match status" value="1"/>
</dbReference>
<dbReference type="PANTHER" id="PTHR12439:SF11">
    <property type="entry name" value="URIDYLATE-SPECIFIC ENDORIBONUCLEASE"/>
    <property type="match status" value="1"/>
</dbReference>
<evidence type="ECO:0000256" key="2">
    <source>
        <dbReference type="ARBA" id="ARBA00010168"/>
    </source>
</evidence>
<keyword evidence="5 11" id="KW-0479">Metal-binding</keyword>
<keyword evidence="7 11" id="KW-0378">Hydrolase</keyword>
<evidence type="ECO:0000256" key="5">
    <source>
        <dbReference type="ARBA" id="ARBA00022723"/>
    </source>
</evidence>
<dbReference type="GO" id="GO:0046872">
    <property type="term" value="F:metal ion binding"/>
    <property type="evidence" value="ECO:0007669"/>
    <property type="project" value="UniProtKB-UniRule"/>
</dbReference>
<keyword evidence="6 11" id="KW-0255">Endonuclease</keyword>
<comment type="similarity">
    <text evidence="2 11">Belongs to the ENDOU family.</text>
</comment>
<evidence type="ECO:0000256" key="3">
    <source>
        <dbReference type="ARBA" id="ARBA00011245"/>
    </source>
</evidence>
<keyword evidence="4 11" id="KW-0540">Nuclease</keyword>
<evidence type="ECO:0000256" key="4">
    <source>
        <dbReference type="ARBA" id="ARBA00022722"/>
    </source>
</evidence>
<evidence type="ECO:0000256" key="7">
    <source>
        <dbReference type="ARBA" id="ARBA00022801"/>
    </source>
</evidence>
<evidence type="ECO:0000256" key="8">
    <source>
        <dbReference type="ARBA" id="ARBA00022884"/>
    </source>
</evidence>
<keyword evidence="11" id="KW-0732">Signal</keyword>
<dbReference type="GO" id="GO:0003723">
    <property type="term" value="F:RNA binding"/>
    <property type="evidence" value="ECO:0007669"/>
    <property type="project" value="UniProtKB-UniRule"/>
</dbReference>
<dbReference type="InterPro" id="IPR037227">
    <property type="entry name" value="EndoU-like"/>
</dbReference>
<name>A0A5K3FYX8_MESCO</name>
<comment type="catalytic activity">
    <reaction evidence="11">
        <text>ribonucleotidyl-uridine-RNA = a 5'-end dephospho-uridine-RNA + a 3'-end 2',3'-cyclophospho-ribonucleotide-RNA</text>
        <dbReference type="Rhea" id="RHEA:67792"/>
        <dbReference type="Rhea" id="RHEA-COMP:10464"/>
        <dbReference type="Rhea" id="RHEA-COMP:17354"/>
        <dbReference type="Rhea" id="RHEA-COMP:17356"/>
        <dbReference type="ChEBI" id="CHEBI:83064"/>
        <dbReference type="ChEBI" id="CHEBI:173117"/>
        <dbReference type="ChEBI" id="CHEBI:173224"/>
    </reaction>
</comment>
<dbReference type="GO" id="GO:0004521">
    <property type="term" value="F:RNA endonuclease activity"/>
    <property type="evidence" value="ECO:0007669"/>
    <property type="project" value="UniProtKB-UniRule"/>
</dbReference>
<keyword evidence="10" id="KW-0456">Lyase</keyword>
<dbReference type="GO" id="GO:0016829">
    <property type="term" value="F:lyase activity"/>
    <property type="evidence" value="ECO:0007669"/>
    <property type="project" value="UniProtKB-KW"/>
</dbReference>
<evidence type="ECO:0000256" key="1">
    <source>
        <dbReference type="ARBA" id="ARBA00001936"/>
    </source>
</evidence>